<organism evidence="1 2">
    <name type="scientific">Actinorhabdospora filicis</name>
    <dbReference type="NCBI Taxonomy" id="1785913"/>
    <lineage>
        <taxon>Bacteria</taxon>
        <taxon>Bacillati</taxon>
        <taxon>Actinomycetota</taxon>
        <taxon>Actinomycetes</taxon>
        <taxon>Micromonosporales</taxon>
        <taxon>Micromonosporaceae</taxon>
        <taxon>Actinorhabdospora</taxon>
    </lineage>
</organism>
<evidence type="ECO:0000313" key="2">
    <source>
        <dbReference type="Proteomes" id="UP001165079"/>
    </source>
</evidence>
<accession>A0A9W6SPN8</accession>
<dbReference type="RefSeq" id="WP_285664969.1">
    <property type="nucleotide sequence ID" value="NZ_BSTX01000003.1"/>
</dbReference>
<dbReference type="EMBL" id="BSTX01000003">
    <property type="protein sequence ID" value="GLZ79827.1"/>
    <property type="molecule type" value="Genomic_DNA"/>
</dbReference>
<name>A0A9W6SPN8_9ACTN</name>
<proteinExistence type="predicted"/>
<dbReference type="AlphaFoldDB" id="A0A9W6SPN8"/>
<protein>
    <submittedName>
        <fullName evidence="1">Uncharacterized protein</fullName>
    </submittedName>
</protein>
<comment type="caution">
    <text evidence="1">The sequence shown here is derived from an EMBL/GenBank/DDBJ whole genome shotgun (WGS) entry which is preliminary data.</text>
</comment>
<reference evidence="1" key="1">
    <citation type="submission" date="2023-03" db="EMBL/GenBank/DDBJ databases">
        <title>Actinorhabdospora filicis NBRC 111898.</title>
        <authorList>
            <person name="Ichikawa N."/>
            <person name="Sato H."/>
            <person name="Tonouchi N."/>
        </authorList>
    </citation>
    <scope>NUCLEOTIDE SEQUENCE</scope>
    <source>
        <strain evidence="1">NBRC 111898</strain>
    </source>
</reference>
<sequence length="61" mass="6590">MKLIDRVVTRLVGKAVAKASPCQGSQYTYCVPSGICAGGHSRYKHVIKPDCTESDTWIGCC</sequence>
<evidence type="ECO:0000313" key="1">
    <source>
        <dbReference type="EMBL" id="GLZ79827.1"/>
    </source>
</evidence>
<keyword evidence="2" id="KW-1185">Reference proteome</keyword>
<dbReference type="Proteomes" id="UP001165079">
    <property type="component" value="Unassembled WGS sequence"/>
</dbReference>
<gene>
    <name evidence="1" type="ORF">Afil01_46340</name>
</gene>